<dbReference type="AlphaFoldDB" id="A0A2D6LPP0"/>
<dbReference type="SUPFAM" id="SSF55920">
    <property type="entry name" value="Creatinase/aminopeptidase"/>
    <property type="match status" value="1"/>
</dbReference>
<dbReference type="PANTHER" id="PTHR46112">
    <property type="entry name" value="AMINOPEPTIDASE"/>
    <property type="match status" value="1"/>
</dbReference>
<name>A0A2D6LPP0_9ARCH</name>
<dbReference type="InterPro" id="IPR001714">
    <property type="entry name" value="Pept_M24_MAP"/>
</dbReference>
<gene>
    <name evidence="2" type="ORF">CL944_01160</name>
</gene>
<evidence type="ECO:0000313" key="3">
    <source>
        <dbReference type="Proteomes" id="UP000226712"/>
    </source>
</evidence>
<evidence type="ECO:0000313" key="2">
    <source>
        <dbReference type="EMBL" id="MAG18064.1"/>
    </source>
</evidence>
<proteinExistence type="predicted"/>
<dbReference type="Proteomes" id="UP000226712">
    <property type="component" value="Unassembled WGS sequence"/>
</dbReference>
<dbReference type="Pfam" id="PF00557">
    <property type="entry name" value="Peptidase_M24"/>
    <property type="match status" value="1"/>
</dbReference>
<organism evidence="2 3">
    <name type="scientific">Candidatus Iainarchaeum sp</name>
    <dbReference type="NCBI Taxonomy" id="3101447"/>
    <lineage>
        <taxon>Archaea</taxon>
        <taxon>Candidatus Iainarchaeota</taxon>
        <taxon>Candidatus Iainarchaeia</taxon>
        <taxon>Candidatus Iainarchaeales</taxon>
        <taxon>Candidatus Iainarchaeaceae</taxon>
        <taxon>Candidatus Iainarchaeum</taxon>
    </lineage>
</organism>
<reference evidence="3" key="1">
    <citation type="submission" date="2017-09" db="EMBL/GenBank/DDBJ databases">
        <title>The Reconstruction of 2,631 Draft Metagenome-Assembled Genomes from the Global Oceans.</title>
        <authorList>
            <person name="Tully B.J."/>
            <person name="Graham E.D."/>
            <person name="Heidelberg J.F."/>
        </authorList>
    </citation>
    <scope>NUCLEOTIDE SEQUENCE [LARGE SCALE GENOMIC DNA]</scope>
</reference>
<dbReference type="InterPro" id="IPR000994">
    <property type="entry name" value="Pept_M24"/>
</dbReference>
<dbReference type="InterPro" id="IPR050659">
    <property type="entry name" value="Peptidase_M24B"/>
</dbReference>
<feature type="domain" description="Peptidase M24" evidence="1">
    <location>
        <begin position="6"/>
        <end position="205"/>
    </location>
</feature>
<dbReference type="EMBL" id="NZBD01000005">
    <property type="protein sequence ID" value="MAG18064.1"/>
    <property type="molecule type" value="Genomic_DNA"/>
</dbReference>
<sequence length="222" mass="25123">MTTKLEAIERGCKLNDQIFSLVVAKFKSKEFKTEKDVSRFIDKEIKKAGAKNAFPTIVASGSNAVNWHHKPTTKKLRKDFCVIDFGSKFSGYCSDMTRTVFLGKASKTEQRIYKIVKRTQEKCIDKIKDGANTNQLYRLAKKSLGAYADYFGHGLGHGLSKKIHDKPRIGKKESKLKAGQIITIEPGIYIPRLLGIRIEDDVLVKKNSYRVLSKSPKRLIQL</sequence>
<dbReference type="Gene3D" id="3.90.230.10">
    <property type="entry name" value="Creatinase/methionine aminopeptidase superfamily"/>
    <property type="match status" value="1"/>
</dbReference>
<dbReference type="PANTHER" id="PTHR46112:SF3">
    <property type="entry name" value="AMINOPEPTIDASE YPDF"/>
    <property type="match status" value="1"/>
</dbReference>
<protein>
    <recommendedName>
        <fullName evidence="1">Peptidase M24 domain-containing protein</fullName>
    </recommendedName>
</protein>
<comment type="caution">
    <text evidence="2">The sequence shown here is derived from an EMBL/GenBank/DDBJ whole genome shotgun (WGS) entry which is preliminary data.</text>
</comment>
<dbReference type="InterPro" id="IPR036005">
    <property type="entry name" value="Creatinase/aminopeptidase-like"/>
</dbReference>
<accession>A0A2D6LPP0</accession>
<evidence type="ECO:0000259" key="1">
    <source>
        <dbReference type="Pfam" id="PF00557"/>
    </source>
</evidence>
<dbReference type="PRINTS" id="PR00599">
    <property type="entry name" value="MAPEPTIDASE"/>
</dbReference>